<evidence type="ECO:0000256" key="4">
    <source>
        <dbReference type="ARBA" id="ARBA00022475"/>
    </source>
</evidence>
<accession>A0A8J6XUI8</accession>
<evidence type="ECO:0000256" key="6">
    <source>
        <dbReference type="ARBA" id="ARBA00022989"/>
    </source>
</evidence>
<keyword evidence="7" id="KW-0406">Ion transport</keyword>
<reference evidence="11 12" key="1">
    <citation type="submission" date="2020-08" db="EMBL/GenBank/DDBJ databases">
        <title>Acidobacteriota in marine sediments use diverse sulfur dissimilation pathways.</title>
        <authorList>
            <person name="Wasmund K."/>
        </authorList>
    </citation>
    <scope>NUCLEOTIDE SEQUENCE [LARGE SCALE GENOMIC DNA]</scope>
    <source>
        <strain evidence="11">MAG AM4</strain>
    </source>
</reference>
<dbReference type="AlphaFoldDB" id="A0A8J6XUI8"/>
<dbReference type="PANTHER" id="PTHR30266:SF2">
    <property type="entry name" value="LARGE-CONDUCTANCE MECHANOSENSITIVE CHANNEL"/>
    <property type="match status" value="1"/>
</dbReference>
<evidence type="ECO:0000256" key="1">
    <source>
        <dbReference type="ARBA" id="ARBA00004651"/>
    </source>
</evidence>
<evidence type="ECO:0000256" key="7">
    <source>
        <dbReference type="ARBA" id="ARBA00023065"/>
    </source>
</evidence>
<name>A0A8J6XUI8_9BACT</name>
<keyword evidence="9" id="KW-0407">Ion channel</keyword>
<feature type="non-terminal residue" evidence="11">
    <location>
        <position position="61"/>
    </location>
</feature>
<evidence type="ECO:0000256" key="8">
    <source>
        <dbReference type="ARBA" id="ARBA00023136"/>
    </source>
</evidence>
<protein>
    <submittedName>
        <fullName evidence="11">Large conductance mechanosensitive channel protein MscL</fullName>
    </submittedName>
</protein>
<keyword evidence="4" id="KW-1003">Cell membrane</keyword>
<comment type="caution">
    <text evidence="11">The sequence shown here is derived from an EMBL/GenBank/DDBJ whole genome shotgun (WGS) entry which is preliminary data.</text>
</comment>
<evidence type="ECO:0000313" key="12">
    <source>
        <dbReference type="Proteomes" id="UP000648239"/>
    </source>
</evidence>
<comment type="similarity">
    <text evidence="2">Belongs to the MscL family.</text>
</comment>
<dbReference type="InterPro" id="IPR019823">
    <property type="entry name" value="Mechanosensitive_channel_CS"/>
</dbReference>
<gene>
    <name evidence="11" type="primary">mscL</name>
    <name evidence="11" type="ORF">IFK94_08330</name>
</gene>
<evidence type="ECO:0000256" key="10">
    <source>
        <dbReference type="SAM" id="Phobius"/>
    </source>
</evidence>
<dbReference type="Pfam" id="PF01741">
    <property type="entry name" value="MscL"/>
    <property type="match status" value="1"/>
</dbReference>
<dbReference type="NCBIfam" id="TIGR00220">
    <property type="entry name" value="mscL"/>
    <property type="match status" value="1"/>
</dbReference>
<dbReference type="GO" id="GO:0008381">
    <property type="term" value="F:mechanosensitive monoatomic ion channel activity"/>
    <property type="evidence" value="ECO:0007669"/>
    <property type="project" value="InterPro"/>
</dbReference>
<dbReference type="InterPro" id="IPR037673">
    <property type="entry name" value="MSC/AndL"/>
</dbReference>
<dbReference type="Proteomes" id="UP000648239">
    <property type="component" value="Unassembled WGS sequence"/>
</dbReference>
<evidence type="ECO:0000256" key="9">
    <source>
        <dbReference type="ARBA" id="ARBA00023303"/>
    </source>
</evidence>
<dbReference type="PROSITE" id="PS01327">
    <property type="entry name" value="MSCL"/>
    <property type="match status" value="1"/>
</dbReference>
<dbReference type="Gene3D" id="1.10.1200.120">
    <property type="entry name" value="Large-conductance mechanosensitive channel, MscL, domain 1"/>
    <property type="match status" value="1"/>
</dbReference>
<dbReference type="SUPFAM" id="SSF81330">
    <property type="entry name" value="Gated mechanosensitive channel"/>
    <property type="match status" value="1"/>
</dbReference>
<dbReference type="InterPro" id="IPR036019">
    <property type="entry name" value="MscL_channel"/>
</dbReference>
<evidence type="ECO:0000313" key="11">
    <source>
        <dbReference type="EMBL" id="MBD3868118.1"/>
    </source>
</evidence>
<organism evidence="11 12">
    <name type="scientific">Candidatus Polarisedimenticola svalbardensis</name>
    <dbReference type="NCBI Taxonomy" id="2886004"/>
    <lineage>
        <taxon>Bacteria</taxon>
        <taxon>Pseudomonadati</taxon>
        <taxon>Acidobacteriota</taxon>
        <taxon>Candidatus Polarisedimenticolia</taxon>
        <taxon>Candidatus Polarisedimenticolales</taxon>
        <taxon>Candidatus Polarisedimenticolaceae</taxon>
        <taxon>Candidatus Polarisedimenticola</taxon>
    </lineage>
</organism>
<evidence type="ECO:0000256" key="3">
    <source>
        <dbReference type="ARBA" id="ARBA00022448"/>
    </source>
</evidence>
<feature type="transmembrane region" description="Helical" evidence="10">
    <location>
        <begin position="20"/>
        <end position="42"/>
    </location>
</feature>
<keyword evidence="6 10" id="KW-1133">Transmembrane helix</keyword>
<proteinExistence type="inferred from homology"/>
<dbReference type="PANTHER" id="PTHR30266">
    <property type="entry name" value="MECHANOSENSITIVE CHANNEL MSCL"/>
    <property type="match status" value="1"/>
</dbReference>
<keyword evidence="5 10" id="KW-0812">Transmembrane</keyword>
<keyword evidence="3" id="KW-0813">Transport</keyword>
<comment type="subcellular location">
    <subcellularLocation>
        <location evidence="1">Cell membrane</location>
        <topology evidence="1">Multi-pass membrane protein</topology>
    </subcellularLocation>
</comment>
<sequence>MGMMKEFKDFAMKGNVVDMAVGIIIGAAFGKIIASFVGDVLMPPIGMMLGGMDFSTMAYTL</sequence>
<dbReference type="GO" id="GO:0005886">
    <property type="term" value="C:plasma membrane"/>
    <property type="evidence" value="ECO:0007669"/>
    <property type="project" value="UniProtKB-SubCell"/>
</dbReference>
<dbReference type="InterPro" id="IPR001185">
    <property type="entry name" value="MS_channel"/>
</dbReference>
<keyword evidence="8 10" id="KW-0472">Membrane</keyword>
<dbReference type="EMBL" id="JACXWD010000023">
    <property type="protein sequence ID" value="MBD3868118.1"/>
    <property type="molecule type" value="Genomic_DNA"/>
</dbReference>
<evidence type="ECO:0000256" key="2">
    <source>
        <dbReference type="ARBA" id="ARBA00007254"/>
    </source>
</evidence>
<evidence type="ECO:0000256" key="5">
    <source>
        <dbReference type="ARBA" id="ARBA00022692"/>
    </source>
</evidence>